<dbReference type="PANTHER" id="PTHR40465">
    <property type="entry name" value="CHROMOSOME 1, WHOLE GENOME SHOTGUN SEQUENCE"/>
    <property type="match status" value="1"/>
</dbReference>
<sequence>MNFIPADIEKSTGPLLLGYILSWYLYGSLSVQVYYYYLAFPKDRPVLKGLVYGVLLIETTQSIFVVHDLFKIFASGYGNIVELRDPQFTWIIAPVMTGVVSCTVQAYFAHRIQIISGSKIPGFIILLLAFMQGICAIISGVQVHLGNDLTAVQAEALVSTTIWLVGSALCDVIISVFMVYFLSRRTTGFKETQVLVTRIMRLTIETGSLTATVAIIDVVLFLTFPEYSYHVAPALILGKLYSNTLVTSLNSRMVITDSRNNTPADETNLRRSEGMYMANVQRRQFLGIKSRPRKADTSVAINIERQVWKTEVPMNNLDSQERNDGTGAKIIIMEGLA</sequence>
<reference evidence="3" key="1">
    <citation type="submission" date="2020-11" db="EMBL/GenBank/DDBJ databases">
        <authorList>
            <consortium name="DOE Joint Genome Institute"/>
            <person name="Ahrendt S."/>
            <person name="Riley R."/>
            <person name="Andreopoulos W."/>
            <person name="Labutti K."/>
            <person name="Pangilinan J."/>
            <person name="Ruiz-Duenas F.J."/>
            <person name="Barrasa J.M."/>
            <person name="Sanchez-Garcia M."/>
            <person name="Camarero S."/>
            <person name="Miyauchi S."/>
            <person name="Serrano A."/>
            <person name="Linde D."/>
            <person name="Babiker R."/>
            <person name="Drula E."/>
            <person name="Ayuso-Fernandez I."/>
            <person name="Pacheco R."/>
            <person name="Padilla G."/>
            <person name="Ferreira P."/>
            <person name="Barriuso J."/>
            <person name="Kellner H."/>
            <person name="Castanera R."/>
            <person name="Alfaro M."/>
            <person name="Ramirez L."/>
            <person name="Pisabarro A.G."/>
            <person name="Kuo A."/>
            <person name="Tritt A."/>
            <person name="Lipzen A."/>
            <person name="He G."/>
            <person name="Yan M."/>
            <person name="Ng V."/>
            <person name="Cullen D."/>
            <person name="Martin F."/>
            <person name="Rosso M.-N."/>
            <person name="Henrissat B."/>
            <person name="Hibbett D."/>
            <person name="Martinez A.T."/>
            <person name="Grigoriev I.V."/>
        </authorList>
    </citation>
    <scope>NUCLEOTIDE SEQUENCE</scope>
    <source>
        <strain evidence="3">CBS 247.69</strain>
    </source>
</reference>
<gene>
    <name evidence="3" type="ORF">BDZ94DRAFT_1266893</name>
</gene>
<dbReference type="OrthoDB" id="2953893at2759"/>
<feature type="transmembrane region" description="Helical" evidence="1">
    <location>
        <begin position="161"/>
        <end position="182"/>
    </location>
</feature>
<name>A0A9P6CBW8_9AGAR</name>
<feature type="domain" description="DUF6534" evidence="2">
    <location>
        <begin position="167"/>
        <end position="253"/>
    </location>
</feature>
<feature type="transmembrane region" description="Helical" evidence="1">
    <location>
        <begin position="49"/>
        <end position="67"/>
    </location>
</feature>
<evidence type="ECO:0000313" key="4">
    <source>
        <dbReference type="Proteomes" id="UP000807353"/>
    </source>
</evidence>
<comment type="caution">
    <text evidence="3">The sequence shown here is derived from an EMBL/GenBank/DDBJ whole genome shotgun (WGS) entry which is preliminary data.</text>
</comment>
<keyword evidence="4" id="KW-1185">Reference proteome</keyword>
<dbReference type="InterPro" id="IPR045339">
    <property type="entry name" value="DUF6534"/>
</dbReference>
<feature type="transmembrane region" description="Helical" evidence="1">
    <location>
        <begin position="120"/>
        <end position="141"/>
    </location>
</feature>
<accession>A0A9P6CBW8</accession>
<proteinExistence type="predicted"/>
<keyword evidence="1" id="KW-0472">Membrane</keyword>
<organism evidence="3 4">
    <name type="scientific">Collybia nuda</name>
    <dbReference type="NCBI Taxonomy" id="64659"/>
    <lineage>
        <taxon>Eukaryota</taxon>
        <taxon>Fungi</taxon>
        <taxon>Dikarya</taxon>
        <taxon>Basidiomycota</taxon>
        <taxon>Agaricomycotina</taxon>
        <taxon>Agaricomycetes</taxon>
        <taxon>Agaricomycetidae</taxon>
        <taxon>Agaricales</taxon>
        <taxon>Tricholomatineae</taxon>
        <taxon>Clitocybaceae</taxon>
        <taxon>Collybia</taxon>
    </lineage>
</organism>
<evidence type="ECO:0000256" key="1">
    <source>
        <dbReference type="SAM" id="Phobius"/>
    </source>
</evidence>
<dbReference type="Pfam" id="PF20152">
    <property type="entry name" value="DUF6534"/>
    <property type="match status" value="1"/>
</dbReference>
<feature type="transmembrane region" description="Helical" evidence="1">
    <location>
        <begin position="87"/>
        <end position="108"/>
    </location>
</feature>
<feature type="transmembrane region" description="Helical" evidence="1">
    <location>
        <begin position="202"/>
        <end position="224"/>
    </location>
</feature>
<keyword evidence="1" id="KW-1133">Transmembrane helix</keyword>
<feature type="transmembrane region" description="Helical" evidence="1">
    <location>
        <begin position="16"/>
        <end position="37"/>
    </location>
</feature>
<evidence type="ECO:0000259" key="2">
    <source>
        <dbReference type="Pfam" id="PF20152"/>
    </source>
</evidence>
<dbReference type="EMBL" id="MU150306">
    <property type="protein sequence ID" value="KAF9460011.1"/>
    <property type="molecule type" value="Genomic_DNA"/>
</dbReference>
<feature type="transmembrane region" description="Helical" evidence="1">
    <location>
        <begin position="230"/>
        <end position="249"/>
    </location>
</feature>
<dbReference type="AlphaFoldDB" id="A0A9P6CBW8"/>
<evidence type="ECO:0000313" key="3">
    <source>
        <dbReference type="EMBL" id="KAF9460011.1"/>
    </source>
</evidence>
<dbReference type="PANTHER" id="PTHR40465:SF1">
    <property type="entry name" value="DUF6534 DOMAIN-CONTAINING PROTEIN"/>
    <property type="match status" value="1"/>
</dbReference>
<protein>
    <recommendedName>
        <fullName evidence="2">DUF6534 domain-containing protein</fullName>
    </recommendedName>
</protein>
<dbReference type="Proteomes" id="UP000807353">
    <property type="component" value="Unassembled WGS sequence"/>
</dbReference>
<keyword evidence="1" id="KW-0812">Transmembrane</keyword>